<dbReference type="AlphaFoldDB" id="A0A059EVW8"/>
<keyword evidence="2" id="KW-1185">Reference proteome</keyword>
<proteinExistence type="predicted"/>
<reference evidence="2" key="1">
    <citation type="submission" date="2013-02" db="EMBL/GenBank/DDBJ databases">
        <authorList>
            <consortium name="The Broad Institute Genome Sequencing Platform"/>
            <person name="Cuomo C."/>
            <person name="Becnel J."/>
            <person name="Sanscrainte N."/>
            <person name="Walker B."/>
            <person name="Young S.K."/>
            <person name="Zeng Q."/>
            <person name="Gargeya S."/>
            <person name="Fitzgerald M."/>
            <person name="Haas B."/>
            <person name="Abouelleil A."/>
            <person name="Alvarado L."/>
            <person name="Arachchi H.M."/>
            <person name="Berlin A.M."/>
            <person name="Chapman S.B."/>
            <person name="Dewar J."/>
            <person name="Goldberg J."/>
            <person name="Griggs A."/>
            <person name="Gujja S."/>
            <person name="Hansen M."/>
            <person name="Howarth C."/>
            <person name="Imamovic A."/>
            <person name="Larimer J."/>
            <person name="McCowan C."/>
            <person name="Murphy C."/>
            <person name="Neiman D."/>
            <person name="Pearson M."/>
            <person name="Priest M."/>
            <person name="Roberts A."/>
            <person name="Saif S."/>
            <person name="Shea T."/>
            <person name="Sisk P."/>
            <person name="Sykes S."/>
            <person name="Wortman J."/>
            <person name="Nusbaum C."/>
            <person name="Birren B."/>
        </authorList>
    </citation>
    <scope>NUCLEOTIDE SEQUENCE [LARGE SCALE GENOMIC DNA]</scope>
    <source>
        <strain evidence="2">PRA339</strain>
    </source>
</reference>
<reference evidence="1 2" key="2">
    <citation type="submission" date="2014-03" db="EMBL/GenBank/DDBJ databases">
        <title>The Genome Sequence of Anncaliia algerae insect isolate PRA339.</title>
        <authorList>
            <consortium name="The Broad Institute Genome Sequencing Platform"/>
            <consortium name="The Broad Institute Genome Sequencing Center for Infectious Disease"/>
            <person name="Cuomo C."/>
            <person name="Becnel J."/>
            <person name="Sanscrainte N."/>
            <person name="Walker B."/>
            <person name="Young S.K."/>
            <person name="Zeng Q."/>
            <person name="Gargeya S."/>
            <person name="Fitzgerald M."/>
            <person name="Haas B."/>
            <person name="Abouelleil A."/>
            <person name="Alvarado L."/>
            <person name="Arachchi H.M."/>
            <person name="Berlin A.M."/>
            <person name="Chapman S.B."/>
            <person name="Dewar J."/>
            <person name="Goldberg J."/>
            <person name="Griggs A."/>
            <person name="Gujja S."/>
            <person name="Hansen M."/>
            <person name="Howarth C."/>
            <person name="Imamovic A."/>
            <person name="Larimer J."/>
            <person name="McCowan C."/>
            <person name="Murphy C."/>
            <person name="Neiman D."/>
            <person name="Pearson M."/>
            <person name="Priest M."/>
            <person name="Roberts A."/>
            <person name="Saif S."/>
            <person name="Shea T."/>
            <person name="Sisk P."/>
            <person name="Sykes S."/>
            <person name="Wortman J."/>
            <person name="Nusbaum C."/>
            <person name="Birren B."/>
        </authorList>
    </citation>
    <scope>NUCLEOTIDE SEQUENCE [LARGE SCALE GENOMIC DNA]</scope>
    <source>
        <strain evidence="1 2">PRA339</strain>
    </source>
</reference>
<gene>
    <name evidence="1" type="ORF">H312_03453</name>
</gene>
<evidence type="ECO:0000313" key="1">
    <source>
        <dbReference type="EMBL" id="KCZ79163.1"/>
    </source>
</evidence>
<dbReference type="VEuPathDB" id="MicrosporidiaDB:H312_03453"/>
<name>A0A059EVW8_9MICR</name>
<dbReference type="OrthoDB" id="10339620at2759"/>
<accession>A0A059EVW8</accession>
<protein>
    <submittedName>
        <fullName evidence="1">Uncharacterized protein</fullName>
    </submittedName>
</protein>
<dbReference type="Proteomes" id="UP000030655">
    <property type="component" value="Unassembled WGS sequence"/>
</dbReference>
<evidence type="ECO:0000313" key="2">
    <source>
        <dbReference type="Proteomes" id="UP000030655"/>
    </source>
</evidence>
<dbReference type="EMBL" id="KK365340">
    <property type="protein sequence ID" value="KCZ79163.1"/>
    <property type="molecule type" value="Genomic_DNA"/>
</dbReference>
<sequence length="140" mass="16999">MKLEDFEDKIIKMTNNEMVKYLMTNNFIKSHQICQYCFEAMKLCKDKTHKDFYSFRCKNNNCVKYGNRYSIRKNRFFEDFSIEFKSIFKVLIRWCVEQQNYSIIQFLNISKTTASKIIYKLIELLKKDNRRIGMFGGPFK</sequence>
<dbReference type="HOGENOM" id="CLU_044348_9_2_1"/>
<organism evidence="1 2">
    <name type="scientific">Anncaliia algerae PRA339</name>
    <dbReference type="NCBI Taxonomy" id="1288291"/>
    <lineage>
        <taxon>Eukaryota</taxon>
        <taxon>Fungi</taxon>
        <taxon>Fungi incertae sedis</taxon>
        <taxon>Microsporidia</taxon>
        <taxon>Tubulinosematoidea</taxon>
        <taxon>Tubulinosematidae</taxon>
        <taxon>Anncaliia</taxon>
    </lineage>
</organism>